<dbReference type="InterPro" id="IPR016477">
    <property type="entry name" value="Fructo-/Ketosamine-3-kinase"/>
</dbReference>
<dbReference type="Proteomes" id="UP000636010">
    <property type="component" value="Unassembled WGS sequence"/>
</dbReference>
<dbReference type="Gene3D" id="3.30.200.20">
    <property type="entry name" value="Phosphorylase Kinase, domain 1"/>
    <property type="match status" value="1"/>
</dbReference>
<keyword evidence="2 3" id="KW-0418">Kinase</keyword>
<comment type="similarity">
    <text evidence="1 2">Belongs to the fructosamine kinase family.</text>
</comment>
<evidence type="ECO:0000256" key="1">
    <source>
        <dbReference type="ARBA" id="ARBA00009460"/>
    </source>
</evidence>
<keyword evidence="2" id="KW-0808">Transferase</keyword>
<protein>
    <submittedName>
        <fullName evidence="3">Fructosamine kinase</fullName>
    </submittedName>
</protein>
<proteinExistence type="inferred from homology"/>
<dbReference type="Pfam" id="PF03881">
    <property type="entry name" value="Fructosamin_kin"/>
    <property type="match status" value="1"/>
</dbReference>
<dbReference type="InterPro" id="IPR011009">
    <property type="entry name" value="Kinase-like_dom_sf"/>
</dbReference>
<evidence type="ECO:0000313" key="4">
    <source>
        <dbReference type="Proteomes" id="UP000636010"/>
    </source>
</evidence>
<dbReference type="EMBL" id="BMEC01000003">
    <property type="protein sequence ID" value="GGC28415.1"/>
    <property type="molecule type" value="Genomic_DNA"/>
</dbReference>
<evidence type="ECO:0000313" key="3">
    <source>
        <dbReference type="EMBL" id="GGC28415.1"/>
    </source>
</evidence>
<dbReference type="Gene3D" id="1.20.1270.240">
    <property type="match status" value="1"/>
</dbReference>
<dbReference type="SUPFAM" id="SSF56112">
    <property type="entry name" value="Protein kinase-like (PK-like)"/>
    <property type="match status" value="1"/>
</dbReference>
<dbReference type="PANTHER" id="PTHR12149">
    <property type="entry name" value="FRUCTOSAMINE 3 KINASE-RELATED PROTEIN"/>
    <property type="match status" value="1"/>
</dbReference>
<name>A0ABQ1LR83_9BACT</name>
<gene>
    <name evidence="3" type="ORF">GCM10011506_12250</name>
</gene>
<dbReference type="Gene3D" id="1.10.510.10">
    <property type="entry name" value="Transferase(Phosphotransferase) domain 1"/>
    <property type="match status" value="1"/>
</dbReference>
<comment type="caution">
    <text evidence="3">The sequence shown here is derived from an EMBL/GenBank/DDBJ whole genome shotgun (WGS) entry which is preliminary data.</text>
</comment>
<sequence>MIASEILHFLKEFHQCDIADVSVTGGGSINNCFSYLAKGEKFFLKYNDSRQFPDIIHFDEEGLSAIAATNTIATPSVVACENVGNYEVLVLPFIEQERPGKLFWEQFGQNLAALHFKEAPFYGWQHDNYIGSLHQSNRQQKQYLPFLVQERLQKQIALANRNNSLSEKDNAAFEQLFKQLPDIIPEAQASLVHGDLWSGNFVVGKGQTPYLIDPSIHYSFRETDLAFTYLFGGFHQKFYEAYEESFPLSPGFQERIGIYNLYPLLVHLNLFGNSYLHSIRDVLKKIS</sequence>
<accession>A0ABQ1LR83</accession>
<keyword evidence="4" id="KW-1185">Reference proteome</keyword>
<dbReference type="PIRSF" id="PIRSF006221">
    <property type="entry name" value="Ketosamine-3-kinase"/>
    <property type="match status" value="1"/>
</dbReference>
<organism evidence="3 4">
    <name type="scientific">Marivirga lumbricoides</name>
    <dbReference type="NCBI Taxonomy" id="1046115"/>
    <lineage>
        <taxon>Bacteria</taxon>
        <taxon>Pseudomonadati</taxon>
        <taxon>Bacteroidota</taxon>
        <taxon>Cytophagia</taxon>
        <taxon>Cytophagales</taxon>
        <taxon>Marivirgaceae</taxon>
        <taxon>Marivirga</taxon>
    </lineage>
</organism>
<dbReference type="GO" id="GO:0016301">
    <property type="term" value="F:kinase activity"/>
    <property type="evidence" value="ECO:0007669"/>
    <property type="project" value="UniProtKB-KW"/>
</dbReference>
<dbReference type="PANTHER" id="PTHR12149:SF8">
    <property type="entry name" value="PROTEIN-RIBULOSAMINE 3-KINASE"/>
    <property type="match status" value="1"/>
</dbReference>
<dbReference type="RefSeq" id="WP_188461324.1">
    <property type="nucleotide sequence ID" value="NZ_BAABHU010000003.1"/>
</dbReference>
<reference evidence="4" key="1">
    <citation type="journal article" date="2019" name="Int. J. Syst. Evol. Microbiol.">
        <title>The Global Catalogue of Microorganisms (GCM) 10K type strain sequencing project: providing services to taxonomists for standard genome sequencing and annotation.</title>
        <authorList>
            <consortium name="The Broad Institute Genomics Platform"/>
            <consortium name="The Broad Institute Genome Sequencing Center for Infectious Disease"/>
            <person name="Wu L."/>
            <person name="Ma J."/>
        </authorList>
    </citation>
    <scope>NUCLEOTIDE SEQUENCE [LARGE SCALE GENOMIC DNA]</scope>
    <source>
        <strain evidence="4">CGMCC 1.10832</strain>
    </source>
</reference>
<evidence type="ECO:0000256" key="2">
    <source>
        <dbReference type="PIRNR" id="PIRNR006221"/>
    </source>
</evidence>